<dbReference type="AlphaFoldDB" id="S0G567"/>
<keyword evidence="1" id="KW-0472">Membrane</keyword>
<dbReference type="Proteomes" id="UP000014216">
    <property type="component" value="Unassembled WGS sequence"/>
</dbReference>
<feature type="transmembrane region" description="Helical" evidence="1">
    <location>
        <begin position="15"/>
        <end position="34"/>
    </location>
</feature>
<dbReference type="EMBL" id="APJX01000001">
    <property type="protein sequence ID" value="EMS80974.1"/>
    <property type="molecule type" value="Genomic_DNA"/>
</dbReference>
<organism evidence="2 3">
    <name type="scientific">Desulfotignum phosphitoxidans DSM 13687</name>
    <dbReference type="NCBI Taxonomy" id="1286635"/>
    <lineage>
        <taxon>Bacteria</taxon>
        <taxon>Pseudomonadati</taxon>
        <taxon>Thermodesulfobacteriota</taxon>
        <taxon>Desulfobacteria</taxon>
        <taxon>Desulfobacterales</taxon>
        <taxon>Desulfobacteraceae</taxon>
        <taxon>Desulfotignum</taxon>
    </lineage>
</organism>
<sequence length="36" mass="3976">MEARDEEFAKDFDSGYAMTLSTVMVLMGCGTTLTRP</sequence>
<keyword evidence="3" id="KW-1185">Reference proteome</keyword>
<evidence type="ECO:0000313" key="3">
    <source>
        <dbReference type="Proteomes" id="UP000014216"/>
    </source>
</evidence>
<keyword evidence="1" id="KW-1133">Transmembrane helix</keyword>
<evidence type="ECO:0000256" key="1">
    <source>
        <dbReference type="SAM" id="Phobius"/>
    </source>
</evidence>
<gene>
    <name evidence="2" type="ORF">Dpo_1c01050</name>
</gene>
<protein>
    <submittedName>
        <fullName evidence="2">Uncharacterized protein</fullName>
    </submittedName>
</protein>
<name>S0G567_9BACT</name>
<evidence type="ECO:0000313" key="2">
    <source>
        <dbReference type="EMBL" id="EMS80974.1"/>
    </source>
</evidence>
<dbReference type="PROSITE" id="PS51257">
    <property type="entry name" value="PROKAR_LIPOPROTEIN"/>
    <property type="match status" value="1"/>
</dbReference>
<reference evidence="2 3" key="1">
    <citation type="journal article" date="2013" name="Genome Announc.">
        <title>Draft Genome Sequence of Desulfotignum phosphitoxidans DSM 13687 Strain FiPS-3.</title>
        <authorList>
            <person name="Poehlein A."/>
            <person name="Daniel R."/>
            <person name="Simeonova D.D."/>
        </authorList>
    </citation>
    <scope>NUCLEOTIDE SEQUENCE [LARGE SCALE GENOMIC DNA]</scope>
    <source>
        <strain evidence="2 3">DSM 13687</strain>
    </source>
</reference>
<comment type="caution">
    <text evidence="2">The sequence shown here is derived from an EMBL/GenBank/DDBJ whole genome shotgun (WGS) entry which is preliminary data.</text>
</comment>
<accession>S0G567</accession>
<proteinExistence type="predicted"/>
<keyword evidence="1" id="KW-0812">Transmembrane</keyword>